<protein>
    <submittedName>
        <fullName evidence="2">Uncharacterized protein</fullName>
    </submittedName>
</protein>
<evidence type="ECO:0000313" key="3">
    <source>
        <dbReference type="Proteomes" id="UP000657372"/>
    </source>
</evidence>
<keyword evidence="3" id="KW-1185">Reference proteome</keyword>
<organism evidence="2 3">
    <name type="scientific">Herminiimonas contaminans</name>
    <dbReference type="NCBI Taxonomy" id="1111140"/>
    <lineage>
        <taxon>Bacteria</taxon>
        <taxon>Pseudomonadati</taxon>
        <taxon>Pseudomonadota</taxon>
        <taxon>Betaproteobacteria</taxon>
        <taxon>Burkholderiales</taxon>
        <taxon>Oxalobacteraceae</taxon>
        <taxon>Herminiimonas</taxon>
    </lineage>
</organism>
<reference evidence="2 3" key="1">
    <citation type="submission" date="2020-11" db="EMBL/GenBank/DDBJ databases">
        <title>WGS of Herminiimonas contaminans strain Marseille-Q4544 isolated from planarians Schmidtea mediterranea.</title>
        <authorList>
            <person name="Kangale L."/>
        </authorList>
    </citation>
    <scope>NUCLEOTIDE SEQUENCE [LARGE SCALE GENOMIC DNA]</scope>
    <source>
        <strain evidence="2 3">Marseille-Q4544</strain>
    </source>
</reference>
<proteinExistence type="predicted"/>
<comment type="caution">
    <text evidence="2">The sequence shown here is derived from an EMBL/GenBank/DDBJ whole genome shotgun (WGS) entry which is preliminary data.</text>
</comment>
<dbReference type="RefSeq" id="WP_195875360.1">
    <property type="nucleotide sequence ID" value="NZ_JADOEL010000005.1"/>
</dbReference>
<dbReference type="InterPro" id="IPR049302">
    <property type="entry name" value="Gp10-like"/>
</dbReference>
<name>A0ABS0EUQ8_9BURK</name>
<sequence length="107" mass="11180">MAMVNMKLTPKEAKDESGCCVAPSDGESPAYPYGLSLSLSDESLTKLGIKTPPGVGEKLTLVATVEVTSTSQYESQSGKDANVSLQITDMELTGDGTPAAKRMYGSD</sequence>
<dbReference type="Proteomes" id="UP000657372">
    <property type="component" value="Unassembled WGS sequence"/>
</dbReference>
<dbReference type="Pfam" id="PF21628">
    <property type="entry name" value="Gp10-like"/>
    <property type="match status" value="1"/>
</dbReference>
<evidence type="ECO:0000313" key="2">
    <source>
        <dbReference type="EMBL" id="MBF8177809.1"/>
    </source>
</evidence>
<feature type="region of interest" description="Disordered" evidence="1">
    <location>
        <begin position="1"/>
        <end position="22"/>
    </location>
</feature>
<accession>A0ABS0EUQ8</accession>
<evidence type="ECO:0000256" key="1">
    <source>
        <dbReference type="SAM" id="MobiDB-lite"/>
    </source>
</evidence>
<dbReference type="EMBL" id="JADOEL010000005">
    <property type="protein sequence ID" value="MBF8177809.1"/>
    <property type="molecule type" value="Genomic_DNA"/>
</dbReference>
<gene>
    <name evidence="2" type="ORF">IXC47_08965</name>
</gene>